<dbReference type="EMBL" id="QRVA01000012">
    <property type="protein sequence ID" value="RGS16514.1"/>
    <property type="molecule type" value="Genomic_DNA"/>
</dbReference>
<evidence type="ECO:0000313" key="2">
    <source>
        <dbReference type="EMBL" id="RGS16514.1"/>
    </source>
</evidence>
<dbReference type="AlphaFoldDB" id="A0A3R5ZWU2"/>
<dbReference type="InterPro" id="IPR001296">
    <property type="entry name" value="Glyco_trans_1"/>
</dbReference>
<evidence type="ECO:0000259" key="1">
    <source>
        <dbReference type="Pfam" id="PF00534"/>
    </source>
</evidence>
<dbReference type="CDD" id="cd03801">
    <property type="entry name" value="GT4_PimA-like"/>
    <property type="match status" value="1"/>
</dbReference>
<dbReference type="Pfam" id="PF00534">
    <property type="entry name" value="Glycos_transf_1"/>
    <property type="match status" value="1"/>
</dbReference>
<dbReference type="PANTHER" id="PTHR12526">
    <property type="entry name" value="GLYCOSYLTRANSFERASE"/>
    <property type="match status" value="1"/>
</dbReference>
<comment type="caution">
    <text evidence="2">The sequence shown here is derived from an EMBL/GenBank/DDBJ whole genome shotgun (WGS) entry which is preliminary data.</text>
</comment>
<proteinExistence type="predicted"/>
<dbReference type="GO" id="GO:0016757">
    <property type="term" value="F:glycosyltransferase activity"/>
    <property type="evidence" value="ECO:0007669"/>
    <property type="project" value="InterPro"/>
</dbReference>
<dbReference type="PANTHER" id="PTHR12526:SF638">
    <property type="entry name" value="SPORE COAT PROTEIN SA"/>
    <property type="match status" value="1"/>
</dbReference>
<dbReference type="SUPFAM" id="SSF53756">
    <property type="entry name" value="UDP-Glycosyltransferase/glycogen phosphorylase"/>
    <property type="match status" value="1"/>
</dbReference>
<dbReference type="Proteomes" id="UP000283872">
    <property type="component" value="Unassembled WGS sequence"/>
</dbReference>
<dbReference type="Gene3D" id="3.40.50.2000">
    <property type="entry name" value="Glycogen Phosphorylase B"/>
    <property type="match status" value="2"/>
</dbReference>
<keyword evidence="2" id="KW-0808">Transferase</keyword>
<accession>A0A3R5ZWU2</accession>
<gene>
    <name evidence="2" type="ORF">DWY11_06715</name>
</gene>
<organism evidence="2 3">
    <name type="scientific">Segatella copri</name>
    <dbReference type="NCBI Taxonomy" id="165179"/>
    <lineage>
        <taxon>Bacteria</taxon>
        <taxon>Pseudomonadati</taxon>
        <taxon>Bacteroidota</taxon>
        <taxon>Bacteroidia</taxon>
        <taxon>Bacteroidales</taxon>
        <taxon>Prevotellaceae</taxon>
        <taxon>Segatella</taxon>
    </lineage>
</organism>
<name>A0A3R5ZWU2_9BACT</name>
<dbReference type="RefSeq" id="WP_118085802.1">
    <property type="nucleotide sequence ID" value="NZ_QRVA01000012.1"/>
</dbReference>
<feature type="domain" description="Glycosyl transferase family 1" evidence="1">
    <location>
        <begin position="181"/>
        <end position="342"/>
    </location>
</feature>
<reference evidence="2 3" key="1">
    <citation type="submission" date="2018-08" db="EMBL/GenBank/DDBJ databases">
        <title>A genome reference for cultivated species of the human gut microbiota.</title>
        <authorList>
            <person name="Zou Y."/>
            <person name="Xue W."/>
            <person name="Luo G."/>
        </authorList>
    </citation>
    <scope>NUCLEOTIDE SEQUENCE [LARGE SCALE GENOMIC DNA]</scope>
    <source>
        <strain evidence="2 3">AF24-12</strain>
    </source>
</reference>
<evidence type="ECO:0000313" key="3">
    <source>
        <dbReference type="Proteomes" id="UP000283872"/>
    </source>
</evidence>
<sequence>MNKQRILFILHLPPPVHGAAMMGKYIHDSRIINEAFVCKYINLTSAKTLQDIGKGGVMKYIKYLMLLCKVALKVITFRPQLVYVTPTACGVAFYKDFLVVQLLKLMGRKVVVHYHNKGVVTRQDKKLDDWMYRRFFKGIRVILLADALYEDVKKYVKREDVLICENGIPDTSDRSEKIIRNNPIPRILFLSNLLITKGVIVLLDALKLLKGKNIDFVCNFVGAETNEIDAQHFLGEVQKRGLQQEVKYLGKKYGKEKVELYRTSDIFVFPTYYYNECFPLVLLEAMQMHLPCISTTEGGICSIIHDGENGYLVEMNNPIALASSIEKLLKDADLRKNMGENGWLRFKSDFTLEAFEMRMKNCLVKALK</sequence>
<protein>
    <submittedName>
        <fullName evidence="2">Glycosyltransferase family 1 protein</fullName>
    </submittedName>
</protein>